<dbReference type="Pfam" id="PF00520">
    <property type="entry name" value="Ion_trans"/>
    <property type="match status" value="1"/>
</dbReference>
<evidence type="ECO:0000256" key="8">
    <source>
        <dbReference type="SAM" id="Coils"/>
    </source>
</evidence>
<dbReference type="InterPro" id="IPR005821">
    <property type="entry name" value="Ion_trans_dom"/>
</dbReference>
<evidence type="ECO:0000259" key="11">
    <source>
        <dbReference type="PROSITE" id="PS50222"/>
    </source>
</evidence>
<dbReference type="Gene3D" id="3.40.50.300">
    <property type="entry name" value="P-loop containing nucleotide triphosphate hydrolases"/>
    <property type="match status" value="1"/>
</dbReference>
<dbReference type="Gene3D" id="1.10.287.70">
    <property type="match status" value="1"/>
</dbReference>
<dbReference type="InterPro" id="IPR027417">
    <property type="entry name" value="P-loop_NTPase"/>
</dbReference>
<dbReference type="PROSITE" id="PS50222">
    <property type="entry name" value="EF_HAND_2"/>
    <property type="match status" value="1"/>
</dbReference>
<dbReference type="InterPro" id="IPR018247">
    <property type="entry name" value="EF_Hand_1_Ca_BS"/>
</dbReference>
<feature type="transmembrane region" description="Helical" evidence="10">
    <location>
        <begin position="264"/>
        <end position="286"/>
    </location>
</feature>
<dbReference type="InterPro" id="IPR006703">
    <property type="entry name" value="G_AIG1"/>
</dbReference>
<dbReference type="InterPro" id="IPR045058">
    <property type="entry name" value="GIMA/IAN/Toc"/>
</dbReference>
<evidence type="ECO:0000256" key="10">
    <source>
        <dbReference type="SAM" id="Phobius"/>
    </source>
</evidence>
<evidence type="ECO:0000256" key="2">
    <source>
        <dbReference type="ARBA" id="ARBA00022692"/>
    </source>
</evidence>
<dbReference type="Gene3D" id="1.20.120.350">
    <property type="entry name" value="Voltage-gated potassium channels. Chain C"/>
    <property type="match status" value="1"/>
</dbReference>
<evidence type="ECO:0000313" key="14">
    <source>
        <dbReference type="Proteomes" id="UP000604046"/>
    </source>
</evidence>
<reference evidence="13" key="1">
    <citation type="submission" date="2021-02" db="EMBL/GenBank/DDBJ databases">
        <authorList>
            <person name="Dougan E. K."/>
            <person name="Rhodes N."/>
            <person name="Thang M."/>
            <person name="Chan C."/>
        </authorList>
    </citation>
    <scope>NUCLEOTIDE SEQUENCE</scope>
</reference>
<sequence length="981" mass="109570">MATAGGEHEDAHDGPRLHGCGEAKEVWARVLQDKLDVQSKDFAKYVQSIVSHELDTRLDRLWDRLRRLHACGHDSGSDSSSSSDRPVLDLPENLLGFVAPHVPHGDPHGDPLLEEDTGCTGQGARPGSELPELPRLRRRSAMGGNGLGRTSQTGAAEIRHSLLHSVAELDAQHAQQAFRQSVLAMLVSPTLNQTDSWAVEHERPTRFMKLRSTLQRKVLETTWFEGLVVCCIGLNTVLIGIASDWNLQHIHEEEPKHFRVAERVFAVIFALELFARMFAYGPAFFWRMDWQWNYFDVVIVSVQLFEEVSMLLGDDYQGEIQLSSSSSAIRIIRTFRLLRILRIVRLLRFIQELRSMLFSIFSTLRALGWTMVLLAMIIFAAAVFFAQFIIDAGAMNKNLMLEHPELQHYFSDLSRTMLSLYQSMTGGLSWDLALRPLADTAGAWIGIPYALYVAFVVLALMNIATGMFVQASLSAHERQREKEIRRQLRLLFRTADLNNDGDLTMEEFDRFLDNEDKSKYFLSALGMDAQEARGLFLLLDTAECSKVSFDELLDGVLRLRGPAQAIDLATLMYCNKRMISWLRERLSGLQDSVDMLHGLHGSSRVSRPRKVSVYASWKEVMTREGDQHHTVVLVGVTGDGKSSTGNALCGQSVFKVSGGLHSETQELAHADYLRGGSFWRVIDTVGLNDTGLSQTEVLDRFSTFAEAAAEGISVFLFVVRWGRFKPEHDEALAAFAANCGETALRHTLLVFTHCDLSDEALVRQLSDTSTPSSLQRWLERIGGGAVGINNDDGSTARSRLQKAIESVVMSTGGLRYSNEALVQARAQLKEAEEAERKAFAAAVAEWRRGTGPAAGPQRSAEIRRAWVRGAEIDRWIEVEPLPQVFLDSLCWSSLLRFFAGSFGCPRTVLFSMLNKAGIRSIGCEGSANMPAQCMTMCRTGWESGHPFQRNGLWREWGIIVSMRQTQTALARSAPCCMFRGE</sequence>
<dbReference type="SUPFAM" id="SSF47473">
    <property type="entry name" value="EF-hand"/>
    <property type="match status" value="1"/>
</dbReference>
<comment type="caution">
    <text evidence="13">The sequence shown here is derived from an EMBL/GenBank/DDBJ whole genome shotgun (WGS) entry which is preliminary data.</text>
</comment>
<feature type="transmembrane region" description="Helical" evidence="10">
    <location>
        <begin position="223"/>
        <end position="243"/>
    </location>
</feature>
<dbReference type="PANTHER" id="PTHR10903">
    <property type="entry name" value="GTPASE, IMAP FAMILY MEMBER-RELATED"/>
    <property type="match status" value="1"/>
</dbReference>
<evidence type="ECO:0000259" key="12">
    <source>
        <dbReference type="PROSITE" id="PS51720"/>
    </source>
</evidence>
<evidence type="ECO:0000256" key="1">
    <source>
        <dbReference type="ARBA" id="ARBA00004141"/>
    </source>
</evidence>
<keyword evidence="4" id="KW-0106">Calcium</keyword>
<gene>
    <name evidence="13" type="primary">Gimap9</name>
    <name evidence="13" type="ORF">SNAT2548_LOCUS10644</name>
</gene>
<dbReference type="Gene3D" id="1.10.238.10">
    <property type="entry name" value="EF-hand"/>
    <property type="match status" value="1"/>
</dbReference>
<evidence type="ECO:0000256" key="5">
    <source>
        <dbReference type="ARBA" id="ARBA00022989"/>
    </source>
</evidence>
<keyword evidence="6" id="KW-0342">GTP-binding</keyword>
<proteinExistence type="predicted"/>
<feature type="transmembrane region" description="Helical" evidence="10">
    <location>
        <begin position="366"/>
        <end position="390"/>
    </location>
</feature>
<evidence type="ECO:0000256" key="4">
    <source>
        <dbReference type="ARBA" id="ARBA00022837"/>
    </source>
</evidence>
<name>A0A812L7R9_9DINO</name>
<dbReference type="SUPFAM" id="SSF52540">
    <property type="entry name" value="P-loop containing nucleoside triphosphate hydrolases"/>
    <property type="match status" value="1"/>
</dbReference>
<keyword evidence="14" id="KW-1185">Reference proteome</keyword>
<dbReference type="InterPro" id="IPR002048">
    <property type="entry name" value="EF_hand_dom"/>
</dbReference>
<feature type="domain" description="AIG1-type G" evidence="12">
    <location>
        <begin position="626"/>
        <end position="825"/>
    </location>
</feature>
<organism evidence="13 14">
    <name type="scientific">Symbiodinium natans</name>
    <dbReference type="NCBI Taxonomy" id="878477"/>
    <lineage>
        <taxon>Eukaryota</taxon>
        <taxon>Sar</taxon>
        <taxon>Alveolata</taxon>
        <taxon>Dinophyceae</taxon>
        <taxon>Suessiales</taxon>
        <taxon>Symbiodiniaceae</taxon>
        <taxon>Symbiodinium</taxon>
    </lineage>
</organism>
<dbReference type="PROSITE" id="PS00018">
    <property type="entry name" value="EF_HAND_1"/>
    <property type="match status" value="1"/>
</dbReference>
<feature type="transmembrane region" description="Helical" evidence="10">
    <location>
        <begin position="449"/>
        <end position="469"/>
    </location>
</feature>
<dbReference type="Pfam" id="PF04548">
    <property type="entry name" value="AIG1"/>
    <property type="match status" value="1"/>
</dbReference>
<evidence type="ECO:0000256" key="3">
    <source>
        <dbReference type="ARBA" id="ARBA00022741"/>
    </source>
</evidence>
<dbReference type="GO" id="GO:0005509">
    <property type="term" value="F:calcium ion binding"/>
    <property type="evidence" value="ECO:0007669"/>
    <property type="project" value="InterPro"/>
</dbReference>
<protein>
    <submittedName>
        <fullName evidence="13">Gimap9 protein</fullName>
    </submittedName>
</protein>
<evidence type="ECO:0000313" key="13">
    <source>
        <dbReference type="EMBL" id="CAE7239561.1"/>
    </source>
</evidence>
<dbReference type="PROSITE" id="PS51720">
    <property type="entry name" value="G_AIG1"/>
    <property type="match status" value="1"/>
</dbReference>
<dbReference type="OrthoDB" id="425923at2759"/>
<keyword evidence="7 10" id="KW-0472">Membrane</keyword>
<accession>A0A812L7R9</accession>
<dbReference type="Proteomes" id="UP000604046">
    <property type="component" value="Unassembled WGS sequence"/>
</dbReference>
<dbReference type="InterPro" id="IPR027359">
    <property type="entry name" value="Volt_channel_dom_sf"/>
</dbReference>
<evidence type="ECO:0000256" key="9">
    <source>
        <dbReference type="SAM" id="MobiDB-lite"/>
    </source>
</evidence>
<keyword evidence="8" id="KW-0175">Coiled coil</keyword>
<dbReference type="GO" id="GO:0016020">
    <property type="term" value="C:membrane"/>
    <property type="evidence" value="ECO:0007669"/>
    <property type="project" value="UniProtKB-SubCell"/>
</dbReference>
<dbReference type="AlphaFoldDB" id="A0A812L7R9"/>
<evidence type="ECO:0000256" key="6">
    <source>
        <dbReference type="ARBA" id="ARBA00023134"/>
    </source>
</evidence>
<feature type="domain" description="EF-hand" evidence="11">
    <location>
        <begin position="483"/>
        <end position="518"/>
    </location>
</feature>
<evidence type="ECO:0000256" key="7">
    <source>
        <dbReference type="ARBA" id="ARBA00023136"/>
    </source>
</evidence>
<dbReference type="SUPFAM" id="SSF81324">
    <property type="entry name" value="Voltage-gated potassium channels"/>
    <property type="match status" value="1"/>
</dbReference>
<dbReference type="GO" id="GO:0005216">
    <property type="term" value="F:monoatomic ion channel activity"/>
    <property type="evidence" value="ECO:0007669"/>
    <property type="project" value="InterPro"/>
</dbReference>
<keyword evidence="3" id="KW-0547">Nucleotide-binding</keyword>
<comment type="subcellular location">
    <subcellularLocation>
        <location evidence="1">Membrane</location>
        <topology evidence="1">Multi-pass membrane protein</topology>
    </subcellularLocation>
</comment>
<feature type="coiled-coil region" evidence="8">
    <location>
        <begin position="814"/>
        <end position="841"/>
    </location>
</feature>
<dbReference type="EMBL" id="CAJNDS010000890">
    <property type="protein sequence ID" value="CAE7239561.1"/>
    <property type="molecule type" value="Genomic_DNA"/>
</dbReference>
<dbReference type="GO" id="GO:0005525">
    <property type="term" value="F:GTP binding"/>
    <property type="evidence" value="ECO:0007669"/>
    <property type="project" value="UniProtKB-KW"/>
</dbReference>
<keyword evidence="5 10" id="KW-1133">Transmembrane helix</keyword>
<dbReference type="PANTHER" id="PTHR10903:SF184">
    <property type="entry name" value="GTP-BINDING PROTEIN A"/>
    <property type="match status" value="1"/>
</dbReference>
<keyword evidence="2 10" id="KW-0812">Transmembrane</keyword>
<dbReference type="InterPro" id="IPR011992">
    <property type="entry name" value="EF-hand-dom_pair"/>
</dbReference>
<feature type="region of interest" description="Disordered" evidence="9">
    <location>
        <begin position="100"/>
        <end position="152"/>
    </location>
</feature>